<dbReference type="InterPro" id="IPR014284">
    <property type="entry name" value="RNA_pol_sigma-70_dom"/>
</dbReference>
<reference evidence="9" key="1">
    <citation type="journal article" date="2019" name="Int. J. Syst. Evol. Microbiol.">
        <title>The Global Catalogue of Microorganisms (GCM) 10K type strain sequencing project: providing services to taxonomists for standard genome sequencing and annotation.</title>
        <authorList>
            <consortium name="The Broad Institute Genomics Platform"/>
            <consortium name="The Broad Institute Genome Sequencing Center for Infectious Disease"/>
            <person name="Wu L."/>
            <person name="Ma J."/>
        </authorList>
    </citation>
    <scope>NUCLEOTIDE SEQUENCE [LARGE SCALE GENOMIC DNA]</scope>
    <source>
        <strain evidence="9">JCM 18304</strain>
    </source>
</reference>
<evidence type="ECO:0000259" key="6">
    <source>
        <dbReference type="Pfam" id="PF08281"/>
    </source>
</evidence>
<keyword evidence="2" id="KW-0805">Transcription regulation</keyword>
<accession>A0ABP9SA67</accession>
<evidence type="ECO:0000259" key="7">
    <source>
        <dbReference type="Pfam" id="PF20239"/>
    </source>
</evidence>
<dbReference type="SUPFAM" id="SSF48452">
    <property type="entry name" value="TPR-like"/>
    <property type="match status" value="1"/>
</dbReference>
<dbReference type="NCBIfam" id="TIGR02937">
    <property type="entry name" value="sigma70-ECF"/>
    <property type="match status" value="1"/>
</dbReference>
<dbReference type="Gene3D" id="1.25.40.10">
    <property type="entry name" value="Tetratricopeptide repeat domain"/>
    <property type="match status" value="1"/>
</dbReference>
<gene>
    <name evidence="8" type="ORF">GCM10023322_51670</name>
</gene>
<evidence type="ECO:0000313" key="8">
    <source>
        <dbReference type="EMBL" id="GAA5192319.1"/>
    </source>
</evidence>
<dbReference type="InterPro" id="IPR013324">
    <property type="entry name" value="RNA_pol_sigma_r3/r4-like"/>
</dbReference>
<feature type="domain" description="RNA polymerase sigma-70 region 2" evidence="5">
    <location>
        <begin position="20"/>
        <end position="79"/>
    </location>
</feature>
<dbReference type="Gene3D" id="1.10.10.10">
    <property type="entry name" value="Winged helix-like DNA-binding domain superfamily/Winged helix DNA-binding domain"/>
    <property type="match status" value="1"/>
</dbReference>
<dbReference type="InterPro" id="IPR011990">
    <property type="entry name" value="TPR-like_helical_dom_sf"/>
</dbReference>
<comment type="similarity">
    <text evidence="1">Belongs to the sigma-70 factor family. ECF subfamily.</text>
</comment>
<dbReference type="SUPFAM" id="SSF88659">
    <property type="entry name" value="Sigma3 and sigma4 domains of RNA polymerase sigma factors"/>
    <property type="match status" value="1"/>
</dbReference>
<name>A0ABP9SA67_9ACTN</name>
<evidence type="ECO:0000256" key="2">
    <source>
        <dbReference type="ARBA" id="ARBA00023015"/>
    </source>
</evidence>
<feature type="domain" description="DUF6596" evidence="7">
    <location>
        <begin position="181"/>
        <end position="276"/>
    </location>
</feature>
<dbReference type="Pfam" id="PF08281">
    <property type="entry name" value="Sigma70_r4_2"/>
    <property type="match status" value="1"/>
</dbReference>
<organism evidence="8 9">
    <name type="scientific">Rugosimonospora acidiphila</name>
    <dbReference type="NCBI Taxonomy" id="556531"/>
    <lineage>
        <taxon>Bacteria</taxon>
        <taxon>Bacillati</taxon>
        <taxon>Actinomycetota</taxon>
        <taxon>Actinomycetes</taxon>
        <taxon>Micromonosporales</taxon>
        <taxon>Micromonosporaceae</taxon>
        <taxon>Rugosimonospora</taxon>
    </lineage>
</organism>
<evidence type="ECO:0000259" key="5">
    <source>
        <dbReference type="Pfam" id="PF04542"/>
    </source>
</evidence>
<keyword evidence="3" id="KW-0731">Sigma factor</keyword>
<dbReference type="InterPro" id="IPR013249">
    <property type="entry name" value="RNA_pol_sigma70_r4_t2"/>
</dbReference>
<proteinExistence type="inferred from homology"/>
<dbReference type="Proteomes" id="UP001501570">
    <property type="component" value="Unassembled WGS sequence"/>
</dbReference>
<keyword evidence="4" id="KW-0804">Transcription</keyword>
<protein>
    <submittedName>
        <fullName evidence="8">Sigma-70 family RNA polymerase sigma factor</fullName>
    </submittedName>
</protein>
<feature type="domain" description="RNA polymerase sigma factor 70 region 4 type 2" evidence="6">
    <location>
        <begin position="112"/>
        <end position="163"/>
    </location>
</feature>
<dbReference type="Pfam" id="PF20239">
    <property type="entry name" value="DUF6596"/>
    <property type="match status" value="1"/>
</dbReference>
<evidence type="ECO:0000313" key="9">
    <source>
        <dbReference type="Proteomes" id="UP001501570"/>
    </source>
</evidence>
<comment type="caution">
    <text evidence="8">The sequence shown here is derived from an EMBL/GenBank/DDBJ whole genome shotgun (WGS) entry which is preliminary data.</text>
</comment>
<dbReference type="InterPro" id="IPR013325">
    <property type="entry name" value="RNA_pol_sigma_r2"/>
</dbReference>
<dbReference type="PANTHER" id="PTHR47756:SF2">
    <property type="entry name" value="BLL6612 PROTEIN"/>
    <property type="match status" value="1"/>
</dbReference>
<dbReference type="InterPro" id="IPR036388">
    <property type="entry name" value="WH-like_DNA-bd_sf"/>
</dbReference>
<dbReference type="RefSeq" id="WP_345633815.1">
    <property type="nucleotide sequence ID" value="NZ_BAABJQ010000017.1"/>
</dbReference>
<dbReference type="PANTHER" id="PTHR47756">
    <property type="entry name" value="BLL6612 PROTEIN-RELATED"/>
    <property type="match status" value="1"/>
</dbReference>
<dbReference type="Pfam" id="PF04542">
    <property type="entry name" value="Sigma70_r2"/>
    <property type="match status" value="1"/>
</dbReference>
<evidence type="ECO:0000256" key="1">
    <source>
        <dbReference type="ARBA" id="ARBA00010641"/>
    </source>
</evidence>
<dbReference type="EMBL" id="BAABJQ010000017">
    <property type="protein sequence ID" value="GAA5192319.1"/>
    <property type="molecule type" value="Genomic_DNA"/>
</dbReference>
<dbReference type="SUPFAM" id="SSF88946">
    <property type="entry name" value="Sigma2 domain of RNA polymerase sigma factors"/>
    <property type="match status" value="1"/>
</dbReference>
<evidence type="ECO:0000256" key="4">
    <source>
        <dbReference type="ARBA" id="ARBA00023163"/>
    </source>
</evidence>
<dbReference type="Gene3D" id="1.10.1740.10">
    <property type="match status" value="1"/>
</dbReference>
<evidence type="ECO:0000256" key="3">
    <source>
        <dbReference type="ARBA" id="ARBA00023082"/>
    </source>
</evidence>
<sequence length="405" mass="44658">MSEEVKVRIAGIYADGWSRVVATMIRFTGGRWDLAEECAQDAFAQALQRWPESGVPDQPLAWLTTTARNRATDRLRRASMEAAKLREVAAMEPEPRCYTRDSQIPDERLELMFTCCHPSLNLDAQVALTLRSLAGMSTGEIARAFLVPERTMSQRLFRAKQKIAHASIPFRVPPGHLLPERLPAILHVLYLLFNEGYGDPNKSRLCGEAIRLARVLAALMPDEPEAHGMLALMLLHDARRPARTGPGGDLVTLEEQDRSLWDQAQIAEGAAIIERALRRRRAGPFQIQAAIAACHATAPVAAATDWPQIVGLYQQLARVAPSVIVDLNRAAAIGMADGPEAALPLVDAIVETGQLNDYYLLHATRADLLRRLGRSAEAAESYRAALDIAPTEAERRFLRSRLAVC</sequence>
<dbReference type="InterPro" id="IPR007627">
    <property type="entry name" value="RNA_pol_sigma70_r2"/>
</dbReference>
<dbReference type="InterPro" id="IPR046531">
    <property type="entry name" value="DUF6596"/>
</dbReference>
<keyword evidence="9" id="KW-1185">Reference proteome</keyword>